<comment type="similarity">
    <text evidence="3">Belongs to the peptidase M24B family.</text>
</comment>
<dbReference type="Gene3D" id="3.90.230.10">
    <property type="entry name" value="Creatinase/methionine aminopeptidase superfamily"/>
    <property type="match status" value="1"/>
</dbReference>
<dbReference type="Pfam" id="PF00557">
    <property type="entry name" value="Peptidase_M24"/>
    <property type="match status" value="1"/>
</dbReference>
<dbReference type="SUPFAM" id="SSF55920">
    <property type="entry name" value="Creatinase/aminopeptidase"/>
    <property type="match status" value="1"/>
</dbReference>
<evidence type="ECO:0000259" key="5">
    <source>
        <dbReference type="Pfam" id="PF00557"/>
    </source>
</evidence>
<protein>
    <submittedName>
        <fullName evidence="7">Xaa-Pro aminopeptidase</fullName>
    </submittedName>
</protein>
<comment type="caution">
    <text evidence="7">The sequence shown here is derived from an EMBL/GenBank/DDBJ whole genome shotgun (WGS) entry which is preliminary data.</text>
</comment>
<dbReference type="InterPro" id="IPR000994">
    <property type="entry name" value="Pept_M24"/>
</dbReference>
<dbReference type="RefSeq" id="WP_142259967.1">
    <property type="nucleotide sequence ID" value="NZ_BMPV01000001.1"/>
</dbReference>
<evidence type="ECO:0000256" key="1">
    <source>
        <dbReference type="ARBA" id="ARBA00022723"/>
    </source>
</evidence>
<dbReference type="Gene3D" id="3.40.350.10">
    <property type="entry name" value="Creatinase/prolidase N-terminal domain"/>
    <property type="match status" value="1"/>
</dbReference>
<sequence>MEFDHAARRARLAVLLAGYAETPEESAEGPGLDALLVTDPVNVRYLTGLVSSNAAVLVRADGSAVLATDARYAEAARRRCPDVEVVEHRDTAGRLAELARGGRVGIEAHHMTVATYRRLGEWPVPTQGLVETVREVKDEAEIAALRTACEITDQAFADVIERIRPGMTEREIARALELRMIELGAEKPAFDSIVASGPNGSVPHHSPTDRPVARGDLLTMDFGARYAGYHADMTRTVAIGTVADWQRELYELVREAQRAGREAVRAGAVVHRVDAAARDVIAAAGHAERFEHGLGHGVGLAIHEEPFLAPDRHGSAGEPGTGRAGAVTDRRGECDREGCKLKDRVPITVEPGVYLPGVGGVRIEDTLVTRGDKPELLTRTTKELLVL</sequence>
<keyword evidence="1 3" id="KW-0479">Metal-binding</keyword>
<dbReference type="GO" id="GO:0004177">
    <property type="term" value="F:aminopeptidase activity"/>
    <property type="evidence" value="ECO:0007669"/>
    <property type="project" value="UniProtKB-KW"/>
</dbReference>
<dbReference type="PROSITE" id="PS00491">
    <property type="entry name" value="PROLINE_PEPTIDASE"/>
    <property type="match status" value="1"/>
</dbReference>
<name>A0A543IZN6_9ACTN</name>
<dbReference type="InterPro" id="IPR036005">
    <property type="entry name" value="Creatinase/aminopeptidase-like"/>
</dbReference>
<organism evidence="7 8">
    <name type="scientific">Thermopolyspora flexuosa</name>
    <dbReference type="NCBI Taxonomy" id="103836"/>
    <lineage>
        <taxon>Bacteria</taxon>
        <taxon>Bacillati</taxon>
        <taxon>Actinomycetota</taxon>
        <taxon>Actinomycetes</taxon>
        <taxon>Streptosporangiales</taxon>
        <taxon>Streptosporangiaceae</taxon>
        <taxon>Thermopolyspora</taxon>
    </lineage>
</organism>
<dbReference type="InterPro" id="IPR000587">
    <property type="entry name" value="Creatinase_N"/>
</dbReference>
<keyword evidence="8" id="KW-1185">Reference proteome</keyword>
<keyword evidence="7" id="KW-0031">Aminopeptidase</keyword>
<dbReference type="SUPFAM" id="SSF53092">
    <property type="entry name" value="Creatinase/prolidase N-terminal domain"/>
    <property type="match status" value="1"/>
</dbReference>
<gene>
    <name evidence="7" type="ORF">FHX40_2761</name>
</gene>
<evidence type="ECO:0000313" key="8">
    <source>
        <dbReference type="Proteomes" id="UP000319213"/>
    </source>
</evidence>
<dbReference type="GO" id="GO:0046872">
    <property type="term" value="F:metal ion binding"/>
    <property type="evidence" value="ECO:0007669"/>
    <property type="project" value="UniProtKB-KW"/>
</dbReference>
<dbReference type="InterPro" id="IPR001131">
    <property type="entry name" value="Peptidase_M24B_aminopep-P_CS"/>
</dbReference>
<keyword evidence="7" id="KW-0645">Protease</keyword>
<evidence type="ECO:0000259" key="6">
    <source>
        <dbReference type="Pfam" id="PF01321"/>
    </source>
</evidence>
<dbReference type="Proteomes" id="UP000319213">
    <property type="component" value="Unassembled WGS sequence"/>
</dbReference>
<proteinExistence type="inferred from homology"/>
<feature type="region of interest" description="Disordered" evidence="4">
    <location>
        <begin position="311"/>
        <end position="331"/>
    </location>
</feature>
<evidence type="ECO:0000256" key="3">
    <source>
        <dbReference type="RuleBase" id="RU000590"/>
    </source>
</evidence>
<dbReference type="InterPro" id="IPR029149">
    <property type="entry name" value="Creatin/AminoP/Spt16_N"/>
</dbReference>
<keyword evidence="2" id="KW-0378">Hydrolase</keyword>
<dbReference type="PANTHER" id="PTHR46112">
    <property type="entry name" value="AMINOPEPTIDASE"/>
    <property type="match status" value="1"/>
</dbReference>
<evidence type="ECO:0000256" key="2">
    <source>
        <dbReference type="ARBA" id="ARBA00022801"/>
    </source>
</evidence>
<evidence type="ECO:0000313" key="7">
    <source>
        <dbReference type="EMBL" id="TQM76037.1"/>
    </source>
</evidence>
<dbReference type="OrthoDB" id="9806388at2"/>
<reference evidence="7 8" key="1">
    <citation type="submission" date="2019-06" db="EMBL/GenBank/DDBJ databases">
        <title>Sequencing the genomes of 1000 actinobacteria strains.</title>
        <authorList>
            <person name="Klenk H.-P."/>
        </authorList>
    </citation>
    <scope>NUCLEOTIDE SEQUENCE [LARGE SCALE GENOMIC DNA]</scope>
    <source>
        <strain evidence="7 8">DSM 43186</strain>
    </source>
</reference>
<feature type="domain" description="Creatinase N-terminal" evidence="6">
    <location>
        <begin position="30"/>
        <end position="136"/>
    </location>
</feature>
<dbReference type="AlphaFoldDB" id="A0A543IZN6"/>
<dbReference type="EMBL" id="VFPQ01000001">
    <property type="protein sequence ID" value="TQM76037.1"/>
    <property type="molecule type" value="Genomic_DNA"/>
</dbReference>
<dbReference type="Pfam" id="PF01321">
    <property type="entry name" value="Creatinase_N"/>
    <property type="match status" value="1"/>
</dbReference>
<dbReference type="PANTHER" id="PTHR46112:SF8">
    <property type="entry name" value="CYTOPLASMIC PEPTIDASE PEPQ-RELATED"/>
    <property type="match status" value="1"/>
</dbReference>
<dbReference type="InterPro" id="IPR050659">
    <property type="entry name" value="Peptidase_M24B"/>
</dbReference>
<accession>A0A543IZN6</accession>
<feature type="domain" description="Peptidase M24" evidence="5">
    <location>
        <begin position="144"/>
        <end position="368"/>
    </location>
</feature>
<evidence type="ECO:0000256" key="4">
    <source>
        <dbReference type="SAM" id="MobiDB-lite"/>
    </source>
</evidence>